<sequence length="1010" mass="112397">MTIGAQQPFLGTWLAALGYSGTGDALLTSMDQIGRRPYATELRDLLDPTGEYRCAAVFVVEDTPTICFSDVEQMPARRDVDAVRQRLWNQNLVSALLVCSEEKLTAFAIPKQSDVPEQDALAFSDVRDDGPWSVPDVRSSQVQQRLSEWFDPNLRVDRRLLRQLADAVLKLSGGKKPLMASDMGAKMLLAQVMFISYLEHRGVVGDDYRKVHSVGSLHELIRSSDGAGIDALIRQLKYDFNGDFLEPADVRWSELNLGVLDIVDKFLSRVDLRTGQQDFWNYDFSQIPVELLSGIYEIFLESDRDADGAFYTPRVLAELAIQQAFDGYESVKHLRIFDGACGSGILLTTAFRRVVSYEEADRRRTLTIQERISLLQATIFGGDINPIACRVTAFSLYLCLLEKLAPADLAVLQKDENCKLPQLIGANIVHGREGGDFFASANKFSSSRSFDIIISNPPWRELKQGEGTAAIDWSVTRRVHLPHRQIAAAYAMKCAEAAKPGGRIVVILPTSLITAPSNDVFLKQATVHLSLERLVNLSDFRRILFAQAEHACTIMRARNEPGLRDKRIEGTFEYWTPKADISFAFNRLTLHDYDRVVLSRESLVAGNGELRRRFWGNRRDNSLYYRLLNLRSLGDTVKERGWLIAKGYHMKDGLKKADPTVLQEYRYLATDALNSDSPLVNTGALQDLPVNRGVASHGNLALYEGHRVLWSDGTSVQMGIRAAYTSDRFCFPSGVGGIRVNDGDAALAKFLTCYLRSSLAQYWLILTGYTAQTERARVTLGDIKALPLPLSRLDVSETELDSLLSELARAVEREDRKAVTGTRELIDGLVFDIFGLSENERAIVLDMVQLSGESLQPTSYGELLTPLQKAPRPADVAAYAHRLAASLNQFVKNMSGAGTISAKILARGDRAPLDVVHVALVAEGHGMTTGMRRDQDARNILIEISNRISSGSPIDFFAMPNSIFVLGNDIYIIKPRRMRFWTQSAALRDADEMVTCLSPKKLKSSGVSQH</sequence>
<dbReference type="PRINTS" id="PR00507">
    <property type="entry name" value="N12N6MTFRASE"/>
</dbReference>
<keyword evidence="4" id="KW-0808">Transferase</keyword>
<evidence type="ECO:0000256" key="4">
    <source>
        <dbReference type="ARBA" id="ARBA00022679"/>
    </source>
</evidence>
<dbReference type="RefSeq" id="WP_209851163.1">
    <property type="nucleotide sequence ID" value="NZ_JAGGJV010000003.1"/>
</dbReference>
<evidence type="ECO:0000313" key="9">
    <source>
        <dbReference type="Proteomes" id="UP000823786"/>
    </source>
</evidence>
<comment type="catalytic activity">
    <reaction evidence="6">
        <text>a 2'-deoxyadenosine in DNA + S-adenosyl-L-methionine = an N(6)-methyl-2'-deoxyadenosine in DNA + S-adenosyl-L-homocysteine + H(+)</text>
        <dbReference type="Rhea" id="RHEA:15197"/>
        <dbReference type="Rhea" id="RHEA-COMP:12418"/>
        <dbReference type="Rhea" id="RHEA-COMP:12419"/>
        <dbReference type="ChEBI" id="CHEBI:15378"/>
        <dbReference type="ChEBI" id="CHEBI:57856"/>
        <dbReference type="ChEBI" id="CHEBI:59789"/>
        <dbReference type="ChEBI" id="CHEBI:90615"/>
        <dbReference type="ChEBI" id="CHEBI:90616"/>
        <dbReference type="EC" id="2.1.1.72"/>
    </reaction>
</comment>
<gene>
    <name evidence="8" type="ORF">J2Z75_001968</name>
</gene>
<evidence type="ECO:0000259" key="7">
    <source>
        <dbReference type="Pfam" id="PF02384"/>
    </source>
</evidence>
<evidence type="ECO:0000256" key="1">
    <source>
        <dbReference type="ARBA" id="ARBA00006594"/>
    </source>
</evidence>
<dbReference type="SUPFAM" id="SSF53335">
    <property type="entry name" value="S-adenosyl-L-methionine-dependent methyltransferases"/>
    <property type="match status" value="1"/>
</dbReference>
<dbReference type="InterPro" id="IPR003356">
    <property type="entry name" value="DNA_methylase_A-5"/>
</dbReference>
<accession>A0ABS4EKI8</accession>
<dbReference type="Gene3D" id="3.40.50.150">
    <property type="entry name" value="Vaccinia Virus protein VP39"/>
    <property type="match status" value="1"/>
</dbReference>
<reference evidence="8 9" key="1">
    <citation type="submission" date="2021-03" db="EMBL/GenBank/DDBJ databases">
        <title>Genomic Encyclopedia of Type Strains, Phase IV (KMG-IV): sequencing the most valuable type-strain genomes for metagenomic binning, comparative biology and taxonomic classification.</title>
        <authorList>
            <person name="Goeker M."/>
        </authorList>
    </citation>
    <scope>NUCLEOTIDE SEQUENCE [LARGE SCALE GENOMIC DNA]</scope>
    <source>
        <strain evidence="8 9">DSM 26427</strain>
    </source>
</reference>
<dbReference type="EMBL" id="JAGGJV010000003">
    <property type="protein sequence ID" value="MBP1858460.1"/>
    <property type="molecule type" value="Genomic_DNA"/>
</dbReference>
<keyword evidence="5" id="KW-0680">Restriction system</keyword>
<protein>
    <recommendedName>
        <fullName evidence="2">site-specific DNA-methyltransferase (adenine-specific)</fullName>
        <ecNumber evidence="2">2.1.1.72</ecNumber>
    </recommendedName>
</protein>
<dbReference type="PROSITE" id="PS00092">
    <property type="entry name" value="N6_MTASE"/>
    <property type="match status" value="1"/>
</dbReference>
<dbReference type="Proteomes" id="UP000823786">
    <property type="component" value="Unassembled WGS sequence"/>
</dbReference>
<comment type="caution">
    <text evidence="8">The sequence shown here is derived from an EMBL/GenBank/DDBJ whole genome shotgun (WGS) entry which is preliminary data.</text>
</comment>
<dbReference type="InterPro" id="IPR050953">
    <property type="entry name" value="N4_N6_ade-DNA_methylase"/>
</dbReference>
<dbReference type="InterPro" id="IPR029063">
    <property type="entry name" value="SAM-dependent_MTases_sf"/>
</dbReference>
<proteinExistence type="inferred from homology"/>
<keyword evidence="3" id="KW-0489">Methyltransferase</keyword>
<evidence type="ECO:0000313" key="8">
    <source>
        <dbReference type="EMBL" id="MBP1858460.1"/>
    </source>
</evidence>
<evidence type="ECO:0000256" key="3">
    <source>
        <dbReference type="ARBA" id="ARBA00022603"/>
    </source>
</evidence>
<evidence type="ECO:0000256" key="6">
    <source>
        <dbReference type="ARBA" id="ARBA00047942"/>
    </source>
</evidence>
<name>A0ABS4EKI8_9HYPH</name>
<dbReference type="SUPFAM" id="SSF116734">
    <property type="entry name" value="DNA methylase specificity domain"/>
    <property type="match status" value="1"/>
</dbReference>
<keyword evidence="9" id="KW-1185">Reference proteome</keyword>
<evidence type="ECO:0000256" key="5">
    <source>
        <dbReference type="ARBA" id="ARBA00022747"/>
    </source>
</evidence>
<dbReference type="InterPro" id="IPR002052">
    <property type="entry name" value="DNA_methylase_N6_adenine_CS"/>
</dbReference>
<dbReference type="PANTHER" id="PTHR33841:SF1">
    <property type="entry name" value="DNA METHYLTRANSFERASE A"/>
    <property type="match status" value="1"/>
</dbReference>
<dbReference type="EC" id="2.1.1.72" evidence="2"/>
<dbReference type="PANTHER" id="PTHR33841">
    <property type="entry name" value="DNA METHYLTRANSFERASE YEEA-RELATED"/>
    <property type="match status" value="1"/>
</dbReference>
<feature type="domain" description="DNA methylase adenine-specific" evidence="7">
    <location>
        <begin position="291"/>
        <end position="515"/>
    </location>
</feature>
<comment type="similarity">
    <text evidence="1">Belongs to the N(4)/N(6)-methyltransferase family.</text>
</comment>
<organism evidence="8 9">
    <name type="scientific">Rhizobium herbae</name>
    <dbReference type="NCBI Taxonomy" id="508661"/>
    <lineage>
        <taxon>Bacteria</taxon>
        <taxon>Pseudomonadati</taxon>
        <taxon>Pseudomonadota</taxon>
        <taxon>Alphaproteobacteria</taxon>
        <taxon>Hyphomicrobiales</taxon>
        <taxon>Rhizobiaceae</taxon>
        <taxon>Rhizobium/Agrobacterium group</taxon>
        <taxon>Rhizobium</taxon>
    </lineage>
</organism>
<evidence type="ECO:0000256" key="2">
    <source>
        <dbReference type="ARBA" id="ARBA00011900"/>
    </source>
</evidence>
<dbReference type="Pfam" id="PF02384">
    <property type="entry name" value="N6_Mtase"/>
    <property type="match status" value="1"/>
</dbReference>